<keyword evidence="3" id="KW-0418">Kinase</keyword>
<evidence type="ECO:0000313" key="4">
    <source>
        <dbReference type="Proteomes" id="UP000184699"/>
    </source>
</evidence>
<feature type="compositionally biased region" description="Polar residues" evidence="1">
    <location>
        <begin position="339"/>
        <end position="353"/>
    </location>
</feature>
<sequence length="480" mass="49159">MLRRIASGERADVFLAAVDGTADDPGPLVVVRVYEATANGAAIAVEIAAMSTDASGSLPALLDVATLDDGRCALAVERLAGGPIARILADRRITPGEAVTILAPIAVAVGELARRGFVHTRLSPGDVLLDGRGRPRLIGLGGLERLPAAPHERNQLLRTGHVALADLVGEVIAATERPAVFAAVDELMQSRLTTRPFTPCDAELERALFAAAEPAPVRGVVVAAPRTGLPSRATVPLEAVPQAVHGHDSGELGAPEPLARSRFSTLLDLAQWPAFLADGRRSAEGAPTAATPDPPVGVGNRVRSVLRRRRPALIVGSLVGGGALVLLLTLVPPQAGGAVSSNATPEAAVNTTEVPEVVPSETAAAPDDATDDATAGDDVVAAVQALLARRTECFDRLDLACLEAIVQPGSAAEAGEVAAMGVARDGGDAPPAFDPAGIAVAAEMGSAVLVTVPYATAEREPASLLVMRGEAGWRLREIFG</sequence>
<dbReference type="Proteomes" id="UP000184699">
    <property type="component" value="Unassembled WGS sequence"/>
</dbReference>
<dbReference type="AlphaFoldDB" id="A0A1N6E1E5"/>
<reference evidence="4" key="1">
    <citation type="submission" date="2016-11" db="EMBL/GenBank/DDBJ databases">
        <authorList>
            <person name="Varghese N."/>
            <person name="Submissions S."/>
        </authorList>
    </citation>
    <scope>NUCLEOTIDE SEQUENCE [LARGE SCALE GENOMIC DNA]</scope>
    <source>
        <strain evidence="4">DSM 8595</strain>
    </source>
</reference>
<protein>
    <submittedName>
        <fullName evidence="3">Protein tyrosine kinase</fullName>
    </submittedName>
</protein>
<dbReference type="GO" id="GO:0005524">
    <property type="term" value="F:ATP binding"/>
    <property type="evidence" value="ECO:0007669"/>
    <property type="project" value="InterPro"/>
</dbReference>
<dbReference type="EMBL" id="FSRJ01000001">
    <property type="protein sequence ID" value="SIN76787.1"/>
    <property type="molecule type" value="Genomic_DNA"/>
</dbReference>
<dbReference type="SUPFAM" id="SSF56112">
    <property type="entry name" value="Protein kinase-like (PK-like)"/>
    <property type="match status" value="1"/>
</dbReference>
<evidence type="ECO:0000313" key="3">
    <source>
        <dbReference type="EMBL" id="SIN76787.1"/>
    </source>
</evidence>
<dbReference type="OrthoDB" id="5125808at2"/>
<dbReference type="RefSeq" id="WP_074259140.1">
    <property type="nucleotide sequence ID" value="NZ_FSRJ01000001.1"/>
</dbReference>
<feature type="region of interest" description="Disordered" evidence="1">
    <location>
        <begin position="337"/>
        <end position="372"/>
    </location>
</feature>
<proteinExistence type="predicted"/>
<dbReference type="Gene3D" id="1.10.510.10">
    <property type="entry name" value="Transferase(Phosphotransferase) domain 1"/>
    <property type="match status" value="1"/>
</dbReference>
<feature type="domain" description="Protein kinase" evidence="2">
    <location>
        <begin position="1"/>
        <end position="276"/>
    </location>
</feature>
<dbReference type="GO" id="GO:0004672">
    <property type="term" value="F:protein kinase activity"/>
    <property type="evidence" value="ECO:0007669"/>
    <property type="project" value="InterPro"/>
</dbReference>
<keyword evidence="3" id="KW-0808">Transferase</keyword>
<dbReference type="PROSITE" id="PS50011">
    <property type="entry name" value="PROTEIN_KINASE_DOM"/>
    <property type="match status" value="1"/>
</dbReference>
<accession>A0A1N6E1E5</accession>
<name>A0A1N6E1E5_9MICO</name>
<keyword evidence="4" id="KW-1185">Reference proteome</keyword>
<dbReference type="InterPro" id="IPR000719">
    <property type="entry name" value="Prot_kinase_dom"/>
</dbReference>
<organism evidence="3 4">
    <name type="scientific">Agromyces cerinus subsp. cerinus</name>
    <dbReference type="NCBI Taxonomy" id="232089"/>
    <lineage>
        <taxon>Bacteria</taxon>
        <taxon>Bacillati</taxon>
        <taxon>Actinomycetota</taxon>
        <taxon>Actinomycetes</taxon>
        <taxon>Micrococcales</taxon>
        <taxon>Microbacteriaceae</taxon>
        <taxon>Agromyces</taxon>
    </lineage>
</organism>
<dbReference type="STRING" id="232089.SAMN05443544_0971"/>
<evidence type="ECO:0000256" key="1">
    <source>
        <dbReference type="SAM" id="MobiDB-lite"/>
    </source>
</evidence>
<evidence type="ECO:0000259" key="2">
    <source>
        <dbReference type="PROSITE" id="PS50011"/>
    </source>
</evidence>
<dbReference type="InterPro" id="IPR011009">
    <property type="entry name" value="Kinase-like_dom_sf"/>
</dbReference>
<gene>
    <name evidence="3" type="ORF">SAMN05443544_0971</name>
</gene>